<evidence type="ECO:0000313" key="2">
    <source>
        <dbReference type="Proteomes" id="UP000650485"/>
    </source>
</evidence>
<dbReference type="InterPro" id="IPR019642">
    <property type="entry name" value="DUF2507"/>
</dbReference>
<name>A0A0R2F3J5_WEICO</name>
<evidence type="ECO:0000313" key="1">
    <source>
        <dbReference type="EMBL" id="MBC6499262.1"/>
    </source>
</evidence>
<dbReference type="Gene3D" id="3.30.1380.20">
    <property type="entry name" value="Trafficking protein particle complex subunit 3"/>
    <property type="match status" value="1"/>
</dbReference>
<sequence length="141" mass="15504">MTESAQTPGLDVFALTLLRDRLLPELLQDDQSEIIYWAGKTLARDVDLHGISAIEAFFQEAGFGTLTLTTQKPTMQKWRLDGPIVEARFSENPEASFALEAGFIAQQTQQQIGFGAEAQWEASKQAVTLTVMTEAPATLSE</sequence>
<dbReference type="EMBL" id="JACSZT010000008">
    <property type="protein sequence ID" value="MBC6499262.1"/>
    <property type="molecule type" value="Genomic_DNA"/>
</dbReference>
<dbReference type="AlphaFoldDB" id="A0A0R2F3J5"/>
<comment type="caution">
    <text evidence="1">The sequence shown here is derived from an EMBL/GenBank/DDBJ whole genome shotgun (WGS) entry which is preliminary data.</text>
</comment>
<gene>
    <name evidence="1" type="ORF">H7R52_11370</name>
</gene>
<dbReference type="InterPro" id="IPR024096">
    <property type="entry name" value="NO_sig/Golgi_transp_ligand-bd"/>
</dbReference>
<dbReference type="SUPFAM" id="SSF111126">
    <property type="entry name" value="Ligand-binding domain in the NO signalling and Golgi transport"/>
    <property type="match status" value="1"/>
</dbReference>
<organism evidence="1 2">
    <name type="scientific">Weissella confusa</name>
    <name type="common">Lactobacillus confusus</name>
    <dbReference type="NCBI Taxonomy" id="1583"/>
    <lineage>
        <taxon>Bacteria</taxon>
        <taxon>Bacillati</taxon>
        <taxon>Bacillota</taxon>
        <taxon>Bacilli</taxon>
        <taxon>Lactobacillales</taxon>
        <taxon>Lactobacillaceae</taxon>
        <taxon>Weissella</taxon>
    </lineage>
</organism>
<reference evidence="1" key="1">
    <citation type="submission" date="2020-08" db="EMBL/GenBank/DDBJ databases">
        <title>Complete genome sequence of Weissella confusa strain FS54 provides insights into metabolic potential.</title>
        <authorList>
            <person name="Fhoula I."/>
            <person name="Najjari A."/>
            <person name="Lekired A."/>
            <person name="Bessrour-Aouam N."/>
            <person name="Jaballah S."/>
            <person name="Klibi N."/>
            <person name="Ouzari H.-I."/>
        </authorList>
    </citation>
    <scope>NUCLEOTIDE SEQUENCE</scope>
    <source>
        <strain evidence="1">FS54</strain>
    </source>
</reference>
<protein>
    <submittedName>
        <fullName evidence="1">YslB family protein</fullName>
    </submittedName>
</protein>
<dbReference type="RefSeq" id="WP_056973635.1">
    <property type="nucleotide sequence ID" value="NZ_BJZE01000009.1"/>
</dbReference>
<dbReference type="Proteomes" id="UP000650485">
    <property type="component" value="Unassembled WGS sequence"/>
</dbReference>
<accession>A0A0R2F3J5</accession>
<proteinExistence type="predicted"/>
<dbReference type="Pfam" id="PF10702">
    <property type="entry name" value="DUF2507"/>
    <property type="match status" value="1"/>
</dbReference>
<dbReference type="OrthoDB" id="2965348at2"/>